<dbReference type="PANTHER" id="PTHR23309">
    <property type="entry name" value="3-HYDROXYACYL-COA DEHYROGENASE"/>
    <property type="match status" value="1"/>
</dbReference>
<gene>
    <name evidence="17" type="ORF">ACHAWO_011355</name>
</gene>
<dbReference type="Gene3D" id="3.90.226.10">
    <property type="entry name" value="2-enoyl-CoA Hydratase, Chain A, domain 1"/>
    <property type="match status" value="1"/>
</dbReference>
<dbReference type="PROSITE" id="PS00166">
    <property type="entry name" value="ENOYL_COA_HYDRATASE"/>
    <property type="match status" value="1"/>
</dbReference>
<dbReference type="PROSITE" id="PS00067">
    <property type="entry name" value="3HCDH"/>
    <property type="match status" value="1"/>
</dbReference>
<dbReference type="SUPFAM" id="SSF48179">
    <property type="entry name" value="6-phosphogluconate dehydrogenase C-terminal domain-like"/>
    <property type="match status" value="2"/>
</dbReference>
<accession>A0ABD3Q8R4</accession>
<evidence type="ECO:0008006" key="19">
    <source>
        <dbReference type="Google" id="ProtNLM"/>
    </source>
</evidence>
<evidence type="ECO:0000256" key="1">
    <source>
        <dbReference type="ARBA" id="ARBA00004275"/>
    </source>
</evidence>
<dbReference type="FunFam" id="3.40.50.720:FF:000009">
    <property type="entry name" value="Fatty oxidation complex, alpha subunit"/>
    <property type="match status" value="1"/>
</dbReference>
<dbReference type="InterPro" id="IPR029045">
    <property type="entry name" value="ClpP/crotonase-like_dom_sf"/>
</dbReference>
<dbReference type="Pfam" id="PF02737">
    <property type="entry name" value="3HCDH_N"/>
    <property type="match status" value="1"/>
</dbReference>
<dbReference type="GO" id="GO:0016853">
    <property type="term" value="F:isomerase activity"/>
    <property type="evidence" value="ECO:0007669"/>
    <property type="project" value="UniProtKB-KW"/>
</dbReference>
<dbReference type="GO" id="GO:0005777">
    <property type="term" value="C:peroxisome"/>
    <property type="evidence" value="ECO:0007669"/>
    <property type="project" value="UniProtKB-SubCell"/>
</dbReference>
<comment type="subunit">
    <text evidence="5">Monomer.</text>
</comment>
<dbReference type="InterPro" id="IPR001753">
    <property type="entry name" value="Enoyl-CoA_hydra/iso"/>
</dbReference>
<evidence type="ECO:0000256" key="10">
    <source>
        <dbReference type="ARBA" id="ARBA00023140"/>
    </source>
</evidence>
<evidence type="ECO:0000256" key="3">
    <source>
        <dbReference type="ARBA" id="ARBA00008750"/>
    </source>
</evidence>
<evidence type="ECO:0000313" key="17">
    <source>
        <dbReference type="EMBL" id="KAL3796483.1"/>
    </source>
</evidence>
<keyword evidence="12" id="KW-0456">Lyase</keyword>
<name>A0ABD3Q8R4_9STRA</name>
<dbReference type="CDD" id="cd06558">
    <property type="entry name" value="crotonase-like"/>
    <property type="match status" value="1"/>
</dbReference>
<dbReference type="InterPro" id="IPR036291">
    <property type="entry name" value="NAD(P)-bd_dom_sf"/>
</dbReference>
<dbReference type="PANTHER" id="PTHR23309:SF49">
    <property type="entry name" value="PEROXISOMAL BIFUNCTIONAL ENZYME"/>
    <property type="match status" value="1"/>
</dbReference>
<dbReference type="GO" id="GO:0004300">
    <property type="term" value="F:enoyl-CoA hydratase activity"/>
    <property type="evidence" value="ECO:0007669"/>
    <property type="project" value="UniProtKB-ARBA"/>
</dbReference>
<dbReference type="SUPFAM" id="SSF52096">
    <property type="entry name" value="ClpP/crotonase"/>
    <property type="match status" value="1"/>
</dbReference>
<keyword evidence="7" id="KW-0560">Oxidoreductase</keyword>
<dbReference type="InterPro" id="IPR018376">
    <property type="entry name" value="Enoyl-CoA_hyd/isom_CS"/>
</dbReference>
<dbReference type="InterPro" id="IPR013328">
    <property type="entry name" value="6PGD_dom2"/>
</dbReference>
<comment type="similarity">
    <text evidence="3">In the N-terminal section; belongs to the enoyl-CoA hydratase/isomerase family.</text>
</comment>
<dbReference type="Gene3D" id="1.10.1040.50">
    <property type="match status" value="1"/>
</dbReference>
<dbReference type="InterPro" id="IPR008927">
    <property type="entry name" value="6-PGluconate_DH-like_C_sf"/>
</dbReference>
<dbReference type="InterPro" id="IPR006180">
    <property type="entry name" value="3-OHacyl-CoA_DH_CS"/>
</dbReference>
<keyword evidence="10" id="KW-0576">Peroxisome</keyword>
<evidence type="ECO:0000256" key="9">
    <source>
        <dbReference type="ARBA" id="ARBA00023098"/>
    </source>
</evidence>
<evidence type="ECO:0000256" key="14">
    <source>
        <dbReference type="RuleBase" id="RU003707"/>
    </source>
</evidence>
<keyword evidence="13" id="KW-0511">Multifunctional enzyme</keyword>
<keyword evidence="11" id="KW-0413">Isomerase</keyword>
<keyword evidence="9" id="KW-0443">Lipid metabolism</keyword>
<dbReference type="InterPro" id="IPR006108">
    <property type="entry name" value="3HC_DH_C"/>
</dbReference>
<feature type="domain" description="3-hydroxyacyl-CoA dehydrogenase NAD binding" evidence="16">
    <location>
        <begin position="324"/>
        <end position="505"/>
    </location>
</feature>
<keyword evidence="18" id="KW-1185">Reference proteome</keyword>
<reference evidence="17 18" key="1">
    <citation type="submission" date="2024-10" db="EMBL/GenBank/DDBJ databases">
        <title>Updated reference genomes for cyclostephanoid diatoms.</title>
        <authorList>
            <person name="Roberts W.R."/>
            <person name="Alverson A.J."/>
        </authorList>
    </citation>
    <scope>NUCLEOTIDE SEQUENCE [LARGE SCALE GENOMIC DNA]</scope>
    <source>
        <strain evidence="17 18">AJA010-31</strain>
    </source>
</reference>
<feature type="domain" description="3-hydroxyacyl-CoA dehydrogenase C-terminal" evidence="15">
    <location>
        <begin position="508"/>
        <end position="621"/>
    </location>
</feature>
<evidence type="ECO:0000256" key="12">
    <source>
        <dbReference type="ARBA" id="ARBA00023239"/>
    </source>
</evidence>
<evidence type="ECO:0000256" key="5">
    <source>
        <dbReference type="ARBA" id="ARBA00011245"/>
    </source>
</evidence>
<dbReference type="FunFam" id="1.10.1040.50:FF:000006">
    <property type="entry name" value="Peroxisomal bifunctional enzyme"/>
    <property type="match status" value="1"/>
</dbReference>
<keyword evidence="6" id="KW-0276">Fatty acid metabolism</keyword>
<evidence type="ECO:0000256" key="2">
    <source>
        <dbReference type="ARBA" id="ARBA00005005"/>
    </source>
</evidence>
<evidence type="ECO:0000256" key="7">
    <source>
        <dbReference type="ARBA" id="ARBA00023002"/>
    </source>
</evidence>
<dbReference type="GO" id="GO:0006631">
    <property type="term" value="P:fatty acid metabolic process"/>
    <property type="evidence" value="ECO:0007669"/>
    <property type="project" value="UniProtKB-KW"/>
</dbReference>
<dbReference type="SUPFAM" id="SSF51735">
    <property type="entry name" value="NAD(P)-binding Rossmann-fold domains"/>
    <property type="match status" value="1"/>
</dbReference>
<evidence type="ECO:0000259" key="16">
    <source>
        <dbReference type="Pfam" id="PF02737"/>
    </source>
</evidence>
<sequence length="784" mass="84562">MASPSSGTAIIAIADGAPPSKPNPVNALGAPVRQYLYQKLQNAFKDPNIKSIILIGRHDAKGVFSAGADIKEFSGSSGGNVTTSDSGVPTLNDLAHLMESSPKPIVAALTGACLGGGMELALAAQYRVADSTLKYGLPEVKIGLIPGAGGTQRLPRLCGVRHALDVIIRGRINCSAKEGLKCNFLDGLASDGEYVLECALRWAGWASVLPASTLDARRLCYKSVPADVEGMSNDDMCDFALQSIPTAEKGGESAQACLKAIRASFELPSFKDGVEAEKNLFNDLLYHSLQGRAYRHIFFAERSASSSTSSKKVSNALKQGRGIIGVIGAGTMGRGIAISFLRAGYGPVTLVDVNEKGLEAGVKYIISTLEGEAKKGRIHPSKLDSTKSSLKSSTDLSELADCDCIVEAVFENLNIKREIFSKLNTICKKPTALLLSNTSTLDVDAIASSLSPSRRAYCAGMHFFSPAHIMKLVEVIRGKDTSPETLNIICGVSKRIRKVPVVVGNCDGFVGNRMLHPYSSESTLLLAEFGGGEKGLTVADVDGAIGNKYFGMAAGPFLIFDIAGNDIGYNIRREKGLVRDPKTGKVGPNRKAGMRYTELADEMVVNLGRVGQKAQKGWYNYDMTIGKGRKPLPSSEMQELIDKYSMTSPNRGKKIDRDEIVSRVLFPLVNEGFKILEEGIASNPSDVDIIYLYGYGFPAFKGKPETWISFNMLPNLMLDIHSGGPMFWADNYVGLPNILKKLEDLHRLYPGSEYFKPSDLLRKCVDVGLGVQEYYNTKGMKSKL</sequence>
<evidence type="ECO:0000256" key="6">
    <source>
        <dbReference type="ARBA" id="ARBA00022832"/>
    </source>
</evidence>
<comment type="caution">
    <text evidence="17">The sequence shown here is derived from an EMBL/GenBank/DDBJ whole genome shotgun (WGS) entry which is preliminary data.</text>
</comment>
<comment type="subcellular location">
    <subcellularLocation>
        <location evidence="1">Peroxisome</location>
    </subcellularLocation>
</comment>
<evidence type="ECO:0000256" key="8">
    <source>
        <dbReference type="ARBA" id="ARBA00023027"/>
    </source>
</evidence>
<organism evidence="17 18">
    <name type="scientific">Cyclotella atomus</name>
    <dbReference type="NCBI Taxonomy" id="382360"/>
    <lineage>
        <taxon>Eukaryota</taxon>
        <taxon>Sar</taxon>
        <taxon>Stramenopiles</taxon>
        <taxon>Ochrophyta</taxon>
        <taxon>Bacillariophyta</taxon>
        <taxon>Coscinodiscophyceae</taxon>
        <taxon>Thalassiosirophycidae</taxon>
        <taxon>Stephanodiscales</taxon>
        <taxon>Stephanodiscaceae</taxon>
        <taxon>Cyclotella</taxon>
    </lineage>
</organism>
<dbReference type="AlphaFoldDB" id="A0ABD3Q8R4"/>
<comment type="pathway">
    <text evidence="2">Lipid metabolism; fatty acid beta-oxidation.</text>
</comment>
<dbReference type="EMBL" id="JALLPJ020000294">
    <property type="protein sequence ID" value="KAL3796483.1"/>
    <property type="molecule type" value="Genomic_DNA"/>
</dbReference>
<evidence type="ECO:0000256" key="4">
    <source>
        <dbReference type="ARBA" id="ARBA00009463"/>
    </source>
</evidence>
<dbReference type="Gene3D" id="1.10.1040.10">
    <property type="entry name" value="N-(1-d-carboxylethyl)-l-norvaline Dehydrogenase, domain 2"/>
    <property type="match status" value="1"/>
</dbReference>
<keyword evidence="8" id="KW-0520">NAD</keyword>
<dbReference type="Proteomes" id="UP001530400">
    <property type="component" value="Unassembled WGS sequence"/>
</dbReference>
<proteinExistence type="inferred from homology"/>
<evidence type="ECO:0000313" key="18">
    <source>
        <dbReference type="Proteomes" id="UP001530400"/>
    </source>
</evidence>
<protein>
    <recommendedName>
        <fullName evidence="19">Enoyl-CoA hydratase</fullName>
    </recommendedName>
</protein>
<dbReference type="InterPro" id="IPR006176">
    <property type="entry name" value="3-OHacyl-CoA_DH_NAD-bd"/>
</dbReference>
<comment type="similarity">
    <text evidence="14">Belongs to the enoyl-CoA hydratase/isomerase family.</text>
</comment>
<evidence type="ECO:0000256" key="13">
    <source>
        <dbReference type="ARBA" id="ARBA00023268"/>
    </source>
</evidence>
<dbReference type="Pfam" id="PF00378">
    <property type="entry name" value="ECH_1"/>
    <property type="match status" value="1"/>
</dbReference>
<evidence type="ECO:0000256" key="11">
    <source>
        <dbReference type="ARBA" id="ARBA00023235"/>
    </source>
</evidence>
<dbReference type="GO" id="GO:0016491">
    <property type="term" value="F:oxidoreductase activity"/>
    <property type="evidence" value="ECO:0007669"/>
    <property type="project" value="UniProtKB-KW"/>
</dbReference>
<comment type="similarity">
    <text evidence="4">Belongs to the 3-hydroxyacyl-CoA dehydrogenase family.</text>
</comment>
<dbReference type="Gene3D" id="3.40.50.720">
    <property type="entry name" value="NAD(P)-binding Rossmann-like Domain"/>
    <property type="match status" value="1"/>
</dbReference>
<evidence type="ECO:0000259" key="15">
    <source>
        <dbReference type="Pfam" id="PF00725"/>
    </source>
</evidence>
<dbReference type="Pfam" id="PF00725">
    <property type="entry name" value="3HCDH"/>
    <property type="match status" value="1"/>
</dbReference>